<gene>
    <name evidence="2" type="ORF">Afe05nite_46950</name>
</gene>
<sequence>MGRSHAGEASAHGQPGSIEDLLHAEGPHRPCSSSRPDRPRPTILVDETTAVHPVHIDTLEPETYLSGV</sequence>
<reference evidence="2" key="1">
    <citation type="submission" date="2021-01" db="EMBL/GenBank/DDBJ databases">
        <title>Whole genome shotgun sequence of Actinoplanes ferrugineus NBRC 15555.</title>
        <authorList>
            <person name="Komaki H."/>
            <person name="Tamura T."/>
        </authorList>
    </citation>
    <scope>NUCLEOTIDE SEQUENCE</scope>
    <source>
        <strain evidence="2">NBRC 15555</strain>
    </source>
</reference>
<comment type="caution">
    <text evidence="2">The sequence shown here is derived from an EMBL/GenBank/DDBJ whole genome shotgun (WGS) entry which is preliminary data.</text>
</comment>
<organism evidence="2 3">
    <name type="scientific">Paractinoplanes ferrugineus</name>
    <dbReference type="NCBI Taxonomy" id="113564"/>
    <lineage>
        <taxon>Bacteria</taxon>
        <taxon>Bacillati</taxon>
        <taxon>Actinomycetota</taxon>
        <taxon>Actinomycetes</taxon>
        <taxon>Micromonosporales</taxon>
        <taxon>Micromonosporaceae</taxon>
        <taxon>Paractinoplanes</taxon>
    </lineage>
</organism>
<dbReference type="EMBL" id="BOMM01000044">
    <property type="protein sequence ID" value="GIE12855.1"/>
    <property type="molecule type" value="Genomic_DNA"/>
</dbReference>
<accession>A0A919MHP6</accession>
<dbReference type="RefSeq" id="WP_239118136.1">
    <property type="nucleotide sequence ID" value="NZ_BAAABP010000063.1"/>
</dbReference>
<name>A0A919MHP6_9ACTN</name>
<protein>
    <submittedName>
        <fullName evidence="2">Uncharacterized protein</fullName>
    </submittedName>
</protein>
<dbReference type="Proteomes" id="UP000598174">
    <property type="component" value="Unassembled WGS sequence"/>
</dbReference>
<evidence type="ECO:0000256" key="1">
    <source>
        <dbReference type="SAM" id="MobiDB-lite"/>
    </source>
</evidence>
<evidence type="ECO:0000313" key="3">
    <source>
        <dbReference type="Proteomes" id="UP000598174"/>
    </source>
</evidence>
<evidence type="ECO:0000313" key="2">
    <source>
        <dbReference type="EMBL" id="GIE12855.1"/>
    </source>
</evidence>
<dbReference type="AlphaFoldDB" id="A0A919MHP6"/>
<feature type="region of interest" description="Disordered" evidence="1">
    <location>
        <begin position="1"/>
        <end position="41"/>
    </location>
</feature>
<keyword evidence="3" id="KW-1185">Reference proteome</keyword>
<proteinExistence type="predicted"/>